<reference evidence="2 3" key="1">
    <citation type="submission" date="2019-03" db="EMBL/GenBank/DDBJ databases">
        <title>First draft genome of Liparis tanakae, snailfish: a comprehensive survey of snailfish specific genes.</title>
        <authorList>
            <person name="Kim W."/>
            <person name="Song I."/>
            <person name="Jeong J.-H."/>
            <person name="Kim D."/>
            <person name="Kim S."/>
            <person name="Ryu S."/>
            <person name="Song J.Y."/>
            <person name="Lee S.K."/>
        </authorList>
    </citation>
    <scope>NUCLEOTIDE SEQUENCE [LARGE SCALE GENOMIC DNA]</scope>
    <source>
        <tissue evidence="2">Muscle</tissue>
    </source>
</reference>
<comment type="caution">
    <text evidence="2">The sequence shown here is derived from an EMBL/GenBank/DDBJ whole genome shotgun (WGS) entry which is preliminary data.</text>
</comment>
<feature type="compositionally biased region" description="Polar residues" evidence="1">
    <location>
        <begin position="154"/>
        <end position="163"/>
    </location>
</feature>
<feature type="compositionally biased region" description="Polar residues" evidence="1">
    <location>
        <begin position="116"/>
        <end position="126"/>
    </location>
</feature>
<name>A0A4Z2G701_9TELE</name>
<evidence type="ECO:0000313" key="2">
    <source>
        <dbReference type="EMBL" id="TNN49326.1"/>
    </source>
</evidence>
<protein>
    <submittedName>
        <fullName evidence="2">Uncharacterized protein</fullName>
    </submittedName>
</protein>
<dbReference type="AlphaFoldDB" id="A0A4Z2G701"/>
<organism evidence="2 3">
    <name type="scientific">Liparis tanakae</name>
    <name type="common">Tanaka's snailfish</name>
    <dbReference type="NCBI Taxonomy" id="230148"/>
    <lineage>
        <taxon>Eukaryota</taxon>
        <taxon>Metazoa</taxon>
        <taxon>Chordata</taxon>
        <taxon>Craniata</taxon>
        <taxon>Vertebrata</taxon>
        <taxon>Euteleostomi</taxon>
        <taxon>Actinopterygii</taxon>
        <taxon>Neopterygii</taxon>
        <taxon>Teleostei</taxon>
        <taxon>Neoteleostei</taxon>
        <taxon>Acanthomorphata</taxon>
        <taxon>Eupercaria</taxon>
        <taxon>Perciformes</taxon>
        <taxon>Cottioidei</taxon>
        <taxon>Cottales</taxon>
        <taxon>Liparidae</taxon>
        <taxon>Liparis</taxon>
    </lineage>
</organism>
<evidence type="ECO:0000256" key="1">
    <source>
        <dbReference type="SAM" id="MobiDB-lite"/>
    </source>
</evidence>
<sequence length="163" mass="17316">MIHAPKPKSDSSEPLILIGRLVSPVVLLALAKLSHTGQHSPSGVTCFSQPGSSSHCSWSHTATPLSHAHTRHASGFQMSSCRWTSPSTEQLSFSSGGRTFLKRSLRRIRQGGGNAPRSSQTTSSHTAVPATHAQIRHGSGFHISSEAHSDHLSQGEQQADGNP</sequence>
<evidence type="ECO:0000313" key="3">
    <source>
        <dbReference type="Proteomes" id="UP000314294"/>
    </source>
</evidence>
<feature type="region of interest" description="Disordered" evidence="1">
    <location>
        <begin position="143"/>
        <end position="163"/>
    </location>
</feature>
<keyword evidence="3" id="KW-1185">Reference proteome</keyword>
<dbReference type="EMBL" id="SRLO01000661">
    <property type="protein sequence ID" value="TNN49326.1"/>
    <property type="molecule type" value="Genomic_DNA"/>
</dbReference>
<feature type="region of interest" description="Disordered" evidence="1">
    <location>
        <begin position="110"/>
        <end position="129"/>
    </location>
</feature>
<accession>A0A4Z2G701</accession>
<dbReference type="Proteomes" id="UP000314294">
    <property type="component" value="Unassembled WGS sequence"/>
</dbReference>
<proteinExistence type="predicted"/>
<gene>
    <name evidence="2" type="ORF">EYF80_040501</name>
</gene>